<dbReference type="AlphaFoldDB" id="A0A0N4YVW6"/>
<name>A0A0N4YVW6_NIPBR</name>
<evidence type="ECO:0000256" key="1">
    <source>
        <dbReference type="SAM" id="Phobius"/>
    </source>
</evidence>
<accession>A0A0N4YVW6</accession>
<evidence type="ECO:0000313" key="4">
    <source>
        <dbReference type="WBParaSite" id="NBR_0002138801-mRNA-1"/>
    </source>
</evidence>
<organism evidence="4">
    <name type="scientific">Nippostrongylus brasiliensis</name>
    <name type="common">Rat hookworm</name>
    <dbReference type="NCBI Taxonomy" id="27835"/>
    <lineage>
        <taxon>Eukaryota</taxon>
        <taxon>Metazoa</taxon>
        <taxon>Ecdysozoa</taxon>
        <taxon>Nematoda</taxon>
        <taxon>Chromadorea</taxon>
        <taxon>Rhabditida</taxon>
        <taxon>Rhabditina</taxon>
        <taxon>Rhabditomorpha</taxon>
        <taxon>Strongyloidea</taxon>
        <taxon>Heligmosomidae</taxon>
        <taxon>Nippostrongylus</taxon>
    </lineage>
</organism>
<sequence>MSGRRCTIVVALHLRVPPHKAVILSTALARNSRQTFSEWKMDASTQWAIAGLVLLLILLIVLLFSKTPFLTLFTADHGWEKLDENSGILEHTSTLLPRRPPVRYSTPYVKADAGNLCYSTPFDGFIKMSYDIQVSFYLSSSFFFSFFFSVSLIRSCY</sequence>
<keyword evidence="3" id="KW-1185">Reference proteome</keyword>
<proteinExistence type="predicted"/>
<feature type="transmembrane region" description="Helical" evidence="1">
    <location>
        <begin position="134"/>
        <end position="153"/>
    </location>
</feature>
<dbReference type="STRING" id="27835.A0A0N4YVW6"/>
<dbReference type="Proteomes" id="UP000271162">
    <property type="component" value="Unassembled WGS sequence"/>
</dbReference>
<protein>
    <submittedName>
        <fullName evidence="4">DUF4792 domain-containing protein</fullName>
    </submittedName>
</protein>
<keyword evidence="1" id="KW-1133">Transmembrane helix</keyword>
<reference evidence="2 3" key="2">
    <citation type="submission" date="2018-11" db="EMBL/GenBank/DDBJ databases">
        <authorList>
            <consortium name="Pathogen Informatics"/>
        </authorList>
    </citation>
    <scope>NUCLEOTIDE SEQUENCE [LARGE SCALE GENOMIC DNA]</scope>
</reference>
<keyword evidence="1" id="KW-0812">Transmembrane</keyword>
<dbReference type="EMBL" id="UYSL01026277">
    <property type="protein sequence ID" value="VDL85135.1"/>
    <property type="molecule type" value="Genomic_DNA"/>
</dbReference>
<reference evidence="4" key="1">
    <citation type="submission" date="2017-02" db="UniProtKB">
        <authorList>
            <consortium name="WormBaseParasite"/>
        </authorList>
    </citation>
    <scope>IDENTIFICATION</scope>
</reference>
<gene>
    <name evidence="2" type="ORF">NBR_LOCUS21389</name>
</gene>
<feature type="transmembrane region" description="Helical" evidence="1">
    <location>
        <begin position="45"/>
        <end position="64"/>
    </location>
</feature>
<evidence type="ECO:0000313" key="3">
    <source>
        <dbReference type="Proteomes" id="UP000271162"/>
    </source>
</evidence>
<dbReference type="WBParaSite" id="NBR_0002138801-mRNA-1">
    <property type="protein sequence ID" value="NBR_0002138801-mRNA-1"/>
    <property type="gene ID" value="NBR_0002138801"/>
</dbReference>
<evidence type="ECO:0000313" key="2">
    <source>
        <dbReference type="EMBL" id="VDL85135.1"/>
    </source>
</evidence>
<keyword evidence="1" id="KW-0472">Membrane</keyword>